<dbReference type="Proteomes" id="UP001249959">
    <property type="component" value="Unassembled WGS sequence"/>
</dbReference>
<dbReference type="RefSeq" id="WP_315577280.1">
    <property type="nucleotide sequence ID" value="NZ_JARDXH010000006.1"/>
</dbReference>
<dbReference type="Pfam" id="PF05635">
    <property type="entry name" value="23S_rRNA_IVP"/>
    <property type="match status" value="1"/>
</dbReference>
<dbReference type="PANTHER" id="PTHR38471:SF2">
    <property type="entry name" value="FOUR HELIX BUNDLE PROTEIN"/>
    <property type="match status" value="1"/>
</dbReference>
<dbReference type="NCBIfam" id="TIGR02436">
    <property type="entry name" value="four helix bundle protein"/>
    <property type="match status" value="1"/>
</dbReference>
<keyword evidence="2" id="KW-1185">Reference proteome</keyword>
<gene>
    <name evidence="1" type="ORF">PQG45_11550</name>
</gene>
<protein>
    <submittedName>
        <fullName evidence="1">Four helix bundle protein</fullName>
    </submittedName>
</protein>
<comment type="caution">
    <text evidence="1">The sequence shown here is derived from an EMBL/GenBank/DDBJ whole genome shotgun (WGS) entry which is preliminary data.</text>
</comment>
<proteinExistence type="predicted"/>
<dbReference type="Gene3D" id="1.20.1440.60">
    <property type="entry name" value="23S rRNA-intervening sequence"/>
    <property type="match status" value="1"/>
</dbReference>
<evidence type="ECO:0000313" key="1">
    <source>
        <dbReference type="EMBL" id="MDU0809663.1"/>
    </source>
</evidence>
<dbReference type="PIRSF" id="PIRSF035652">
    <property type="entry name" value="CHP02436"/>
    <property type="match status" value="1"/>
</dbReference>
<evidence type="ECO:0000313" key="2">
    <source>
        <dbReference type="Proteomes" id="UP001249959"/>
    </source>
</evidence>
<dbReference type="EMBL" id="JAVNWW010000008">
    <property type="protein sequence ID" value="MDU0809663.1"/>
    <property type="molecule type" value="Genomic_DNA"/>
</dbReference>
<dbReference type="InterPro" id="IPR012657">
    <property type="entry name" value="23S_rRNA-intervening_sequence"/>
</dbReference>
<organism evidence="1 2">
    <name type="scientific">Aquirufa regiilacus</name>
    <dbReference type="NCBI Taxonomy" id="3024868"/>
    <lineage>
        <taxon>Bacteria</taxon>
        <taxon>Pseudomonadati</taxon>
        <taxon>Bacteroidota</taxon>
        <taxon>Cytophagia</taxon>
        <taxon>Cytophagales</taxon>
        <taxon>Flectobacillaceae</taxon>
        <taxon>Aquirufa</taxon>
    </lineage>
</organism>
<sequence>MKTESIISVKSFLFALKIIKTHRIINHTHKEFILSKQLLRSGTSIGANVAEGLYAFSRKDFEFKISIAYKEARETVYWLKLLEASHIIDLETFDELILDLEELQRLLGSTLLTLRKNQK</sequence>
<accession>A0ABU3TUX4</accession>
<dbReference type="SUPFAM" id="SSF158446">
    <property type="entry name" value="IVS-encoded protein-like"/>
    <property type="match status" value="1"/>
</dbReference>
<reference evidence="1 2" key="1">
    <citation type="submission" date="2023-09" db="EMBL/GenBank/DDBJ databases">
        <title>Aquirufa genomes.</title>
        <authorList>
            <person name="Pitt A."/>
        </authorList>
    </citation>
    <scope>NUCLEOTIDE SEQUENCE [LARGE SCALE GENOMIC DNA]</scope>
    <source>
        <strain evidence="1 2">LEOWEIH-7C</strain>
    </source>
</reference>
<dbReference type="PANTHER" id="PTHR38471">
    <property type="entry name" value="FOUR HELIX BUNDLE PROTEIN"/>
    <property type="match status" value="1"/>
</dbReference>
<name>A0ABU3TUX4_9BACT</name>
<dbReference type="InterPro" id="IPR036583">
    <property type="entry name" value="23S_rRNA_IVS_sf"/>
</dbReference>